<sequence>MWLDAPRCPSIIHRGRYTERHILEGDRGHQRPSISLYFPRPPSRRFSLGTTACTEPTRLNIEAGAGNRRRLRNCSARPDVADDTVNFSLSLVILWL</sequence>
<name>A0A165WIX3_9AGAM</name>
<evidence type="ECO:0000313" key="2">
    <source>
        <dbReference type="Proteomes" id="UP000076532"/>
    </source>
</evidence>
<reference evidence="1 2" key="1">
    <citation type="journal article" date="2016" name="Mol. Biol. Evol.">
        <title>Comparative Genomics of Early-Diverging Mushroom-Forming Fungi Provides Insights into the Origins of Lignocellulose Decay Capabilities.</title>
        <authorList>
            <person name="Nagy L.G."/>
            <person name="Riley R."/>
            <person name="Tritt A."/>
            <person name="Adam C."/>
            <person name="Daum C."/>
            <person name="Floudas D."/>
            <person name="Sun H."/>
            <person name="Yadav J.S."/>
            <person name="Pangilinan J."/>
            <person name="Larsson K.H."/>
            <person name="Matsuura K."/>
            <person name="Barry K."/>
            <person name="Labutti K."/>
            <person name="Kuo R."/>
            <person name="Ohm R.A."/>
            <person name="Bhattacharya S.S."/>
            <person name="Shirouzu T."/>
            <person name="Yoshinaga Y."/>
            <person name="Martin F.M."/>
            <person name="Grigoriev I.V."/>
            <person name="Hibbett D.S."/>
        </authorList>
    </citation>
    <scope>NUCLEOTIDE SEQUENCE [LARGE SCALE GENOMIC DNA]</scope>
    <source>
        <strain evidence="1 2">CBS 109695</strain>
    </source>
</reference>
<protein>
    <submittedName>
        <fullName evidence="1">Uncharacterized protein</fullName>
    </submittedName>
</protein>
<dbReference type="AlphaFoldDB" id="A0A165WIX3"/>
<accession>A0A165WIX3</accession>
<dbReference type="Proteomes" id="UP000076532">
    <property type="component" value="Unassembled WGS sequence"/>
</dbReference>
<evidence type="ECO:0000313" key="1">
    <source>
        <dbReference type="EMBL" id="KZP07665.1"/>
    </source>
</evidence>
<proteinExistence type="predicted"/>
<dbReference type="EMBL" id="KV417743">
    <property type="protein sequence ID" value="KZP07665.1"/>
    <property type="molecule type" value="Genomic_DNA"/>
</dbReference>
<organism evidence="1 2">
    <name type="scientific">Athelia psychrophila</name>
    <dbReference type="NCBI Taxonomy" id="1759441"/>
    <lineage>
        <taxon>Eukaryota</taxon>
        <taxon>Fungi</taxon>
        <taxon>Dikarya</taxon>
        <taxon>Basidiomycota</taxon>
        <taxon>Agaricomycotina</taxon>
        <taxon>Agaricomycetes</taxon>
        <taxon>Agaricomycetidae</taxon>
        <taxon>Atheliales</taxon>
        <taxon>Atheliaceae</taxon>
        <taxon>Athelia</taxon>
    </lineage>
</organism>
<gene>
    <name evidence="1" type="ORF">FIBSPDRAFT_279384</name>
</gene>
<keyword evidence="2" id="KW-1185">Reference proteome</keyword>